<comment type="caution">
    <text evidence="2">The sequence shown here is derived from an EMBL/GenBank/DDBJ whole genome shotgun (WGS) entry which is preliminary data.</text>
</comment>
<accession>A0A098VRA9</accession>
<evidence type="ECO:0000313" key="2">
    <source>
        <dbReference type="EMBL" id="KGG51475.1"/>
    </source>
</evidence>
<dbReference type="AlphaFoldDB" id="A0A098VRA9"/>
<evidence type="ECO:0000256" key="1">
    <source>
        <dbReference type="SAM" id="Phobius"/>
    </source>
</evidence>
<protein>
    <submittedName>
        <fullName evidence="2">Uncharacterized protein</fullName>
    </submittedName>
</protein>
<proteinExistence type="predicted"/>
<dbReference type="HOGENOM" id="CLU_771801_0_0_1"/>
<feature type="transmembrane region" description="Helical" evidence="1">
    <location>
        <begin position="222"/>
        <end position="245"/>
    </location>
</feature>
<dbReference type="VEuPathDB" id="MicrosporidiaDB:DI09_34p260"/>
<keyword evidence="3" id="KW-1185">Reference proteome</keyword>
<dbReference type="GeneID" id="25259656"/>
<evidence type="ECO:0000313" key="3">
    <source>
        <dbReference type="Proteomes" id="UP000029725"/>
    </source>
</evidence>
<dbReference type="Proteomes" id="UP000029725">
    <property type="component" value="Unassembled WGS sequence"/>
</dbReference>
<keyword evidence="1" id="KW-1133">Transmembrane helix</keyword>
<dbReference type="RefSeq" id="XP_013237902.1">
    <property type="nucleotide sequence ID" value="XM_013382448.1"/>
</dbReference>
<name>A0A098VRA9_9MICR</name>
<keyword evidence="1" id="KW-0812">Transmembrane</keyword>
<dbReference type="EMBL" id="JMKJ01000277">
    <property type="protein sequence ID" value="KGG51475.1"/>
    <property type="molecule type" value="Genomic_DNA"/>
</dbReference>
<reference evidence="2 3" key="1">
    <citation type="submission" date="2014-04" db="EMBL/GenBank/DDBJ databases">
        <title>A new species of microsporidia sheds light on the evolution of extreme parasitism.</title>
        <authorList>
            <person name="Haag K.L."/>
            <person name="James T.Y."/>
            <person name="Larsson R."/>
            <person name="Schaer T.M."/>
            <person name="Refardt D."/>
            <person name="Pombert J.-F."/>
            <person name="Ebert D."/>
        </authorList>
    </citation>
    <scope>NUCLEOTIDE SEQUENCE [LARGE SCALE GENOMIC DNA]</scope>
    <source>
        <strain evidence="2 3">UGP3</strain>
        <tissue evidence="2">Spores</tissue>
    </source>
</reference>
<sequence length="359" mass="40080">MERSQSKLKFINHASDTRDLFCAISKVPSSNEELLAKILCTFISINAMLLTNCIEIQNDHLPIETSAMESFYVSLVKNLDHCASLISNSGIRARFLSAYLNEFDIISSSGLFTYLLALKNCLCVVKLATELQLLNSIWKVSIRIFVLFIQLVESGKIHPDPSNPYDQIDLLFELLSSKIGGVVASICSFGADGPNADPSFDFNVAIVTLKFFMMNFCALLKYHSFLLGSPLVISFCILISSKILFLRQQWNATHALKNAAVANANIDQFIEFINLFFSKISSIDKFSKFISGVINLLKTDEIVLLAFKEFLLSEYAGSVVSLSDPQQSSNLLDGIILLMKHIYVSSTAASFYFRIFFLL</sequence>
<gene>
    <name evidence="2" type="ORF">DI09_34p260</name>
</gene>
<organism evidence="2 3">
    <name type="scientific">Mitosporidium daphniae</name>
    <dbReference type="NCBI Taxonomy" id="1485682"/>
    <lineage>
        <taxon>Eukaryota</taxon>
        <taxon>Fungi</taxon>
        <taxon>Fungi incertae sedis</taxon>
        <taxon>Microsporidia</taxon>
        <taxon>Mitosporidium</taxon>
    </lineage>
</organism>
<keyword evidence="1" id="KW-0472">Membrane</keyword>